<evidence type="ECO:0000256" key="1">
    <source>
        <dbReference type="ARBA" id="ARBA00023015"/>
    </source>
</evidence>
<dbReference type="Gene3D" id="3.40.1410.10">
    <property type="entry name" value="Chorismate lyase-like"/>
    <property type="match status" value="1"/>
</dbReference>
<dbReference type="PANTHER" id="PTHR44846:SF17">
    <property type="entry name" value="GNTR-FAMILY TRANSCRIPTIONAL REGULATOR"/>
    <property type="match status" value="1"/>
</dbReference>
<dbReference type="Pfam" id="PF00392">
    <property type="entry name" value="GntR"/>
    <property type="match status" value="1"/>
</dbReference>
<dbReference type="Pfam" id="PF07702">
    <property type="entry name" value="UTRA"/>
    <property type="match status" value="1"/>
</dbReference>
<evidence type="ECO:0000313" key="6">
    <source>
        <dbReference type="Proteomes" id="UP000037392"/>
    </source>
</evidence>
<dbReference type="SMART" id="SM00345">
    <property type="entry name" value="HTH_GNTR"/>
    <property type="match status" value="1"/>
</dbReference>
<dbReference type="InterPro" id="IPR000524">
    <property type="entry name" value="Tscrpt_reg_HTH_GntR"/>
</dbReference>
<evidence type="ECO:0000256" key="3">
    <source>
        <dbReference type="ARBA" id="ARBA00023163"/>
    </source>
</evidence>
<dbReference type="InterPro" id="IPR036390">
    <property type="entry name" value="WH_DNA-bd_sf"/>
</dbReference>
<keyword evidence="1" id="KW-0805">Transcription regulation</keyword>
<dbReference type="SUPFAM" id="SSF64288">
    <property type="entry name" value="Chorismate lyase-like"/>
    <property type="match status" value="1"/>
</dbReference>
<feature type="domain" description="HTH gntR-type" evidence="4">
    <location>
        <begin position="2"/>
        <end position="72"/>
    </location>
</feature>
<sequence length="241" mass="27166">MKLTNKTLSAQVKEAVSDMIRKSEFMDKLPSEQDLAAQLGVSRNTVREALKGLENEGLVISRHGIGTFVTRYNGSENIRYNISALDSTTKIISEHGYVPGTQSVFVDVRMAGPEISKRLGSDTPVKILYIERVRTADDTPIVFVEDYIPYVDGMLEDFSSHAIPSLFQFINRYAPVSFANCSIHAVLSDKRQMDKLSLTDPKALLLLQQIHYSSKGNPIFYSDSYFITEKLEFNLIRRCVE</sequence>
<keyword evidence="3" id="KW-0804">Transcription</keyword>
<dbReference type="EMBL" id="ADLK01000032">
    <property type="protein sequence ID" value="KMW16169.1"/>
    <property type="molecule type" value="Genomic_DNA"/>
</dbReference>
<dbReference type="InterPro" id="IPR028978">
    <property type="entry name" value="Chorismate_lyase_/UTRA_dom_sf"/>
</dbReference>
<evidence type="ECO:0000259" key="4">
    <source>
        <dbReference type="PROSITE" id="PS50949"/>
    </source>
</evidence>
<dbReference type="InterPro" id="IPR050679">
    <property type="entry name" value="Bact_HTH_transcr_reg"/>
</dbReference>
<dbReference type="PATRIC" id="fig|742734.4.peg.4937"/>
<dbReference type="SUPFAM" id="SSF46785">
    <property type="entry name" value="Winged helix' DNA-binding domain"/>
    <property type="match status" value="1"/>
</dbReference>
<protein>
    <recommendedName>
        <fullName evidence="4">HTH gntR-type domain-containing protein</fullName>
    </recommendedName>
</protein>
<dbReference type="SMART" id="SM00866">
    <property type="entry name" value="UTRA"/>
    <property type="match status" value="1"/>
</dbReference>
<dbReference type="RefSeq" id="WP_007867993.1">
    <property type="nucleotide sequence ID" value="NZ_KQ235882.1"/>
</dbReference>
<gene>
    <name evidence="5" type="ORF">HMPREF9470_04607</name>
</gene>
<comment type="caution">
    <text evidence="5">The sequence shown here is derived from an EMBL/GenBank/DDBJ whole genome shotgun (WGS) entry which is preliminary data.</text>
</comment>
<dbReference type="GO" id="GO:0045892">
    <property type="term" value="P:negative regulation of DNA-templated transcription"/>
    <property type="evidence" value="ECO:0007669"/>
    <property type="project" value="TreeGrafter"/>
</dbReference>
<evidence type="ECO:0000313" key="5">
    <source>
        <dbReference type="EMBL" id="KMW16169.1"/>
    </source>
</evidence>
<dbReference type="Proteomes" id="UP000037392">
    <property type="component" value="Unassembled WGS sequence"/>
</dbReference>
<dbReference type="InterPro" id="IPR036388">
    <property type="entry name" value="WH-like_DNA-bd_sf"/>
</dbReference>
<dbReference type="Gene3D" id="1.10.10.10">
    <property type="entry name" value="Winged helix-like DNA-binding domain superfamily/Winged helix DNA-binding domain"/>
    <property type="match status" value="1"/>
</dbReference>
<dbReference type="PROSITE" id="PS50949">
    <property type="entry name" value="HTH_GNTR"/>
    <property type="match status" value="1"/>
</dbReference>
<proteinExistence type="predicted"/>
<dbReference type="OrthoDB" id="1648691at2"/>
<dbReference type="GeneID" id="93163957"/>
<dbReference type="GO" id="GO:0003700">
    <property type="term" value="F:DNA-binding transcription factor activity"/>
    <property type="evidence" value="ECO:0007669"/>
    <property type="project" value="InterPro"/>
</dbReference>
<keyword evidence="2" id="KW-0238">DNA-binding</keyword>
<dbReference type="AlphaFoldDB" id="A0A0J9BVB5"/>
<accession>A0A0J9BVB5</accession>
<dbReference type="PANTHER" id="PTHR44846">
    <property type="entry name" value="MANNOSYL-D-GLYCERATE TRANSPORT/METABOLISM SYSTEM REPRESSOR MNGR-RELATED"/>
    <property type="match status" value="1"/>
</dbReference>
<reference evidence="5 6" key="1">
    <citation type="submission" date="2011-04" db="EMBL/GenBank/DDBJ databases">
        <title>The Genome Sequence of Clostridium citroniae WAL-19142.</title>
        <authorList>
            <consortium name="The Broad Institute Genome Sequencing Platform"/>
            <person name="Earl A."/>
            <person name="Ward D."/>
            <person name="Feldgarden M."/>
            <person name="Gevers D."/>
            <person name="Warren Y.A."/>
            <person name="Tyrrell K.L."/>
            <person name="Citron D.M."/>
            <person name="Goldstein E.J."/>
            <person name="Daigneault M."/>
            <person name="Allen-Vercoe E."/>
            <person name="Young S.K."/>
            <person name="Zeng Q."/>
            <person name="Gargeya S."/>
            <person name="Fitzgerald M."/>
            <person name="Haas B."/>
            <person name="Abouelleil A."/>
            <person name="Alvarado L."/>
            <person name="Arachchi H.M."/>
            <person name="Berlin A."/>
            <person name="Brown A."/>
            <person name="Chapman S.B."/>
            <person name="Chen Z."/>
            <person name="Dunbar C."/>
            <person name="Freedman E."/>
            <person name="Gearin G."/>
            <person name="Gellesch M."/>
            <person name="Goldberg J."/>
            <person name="Griggs A."/>
            <person name="Gujja S."/>
            <person name="Heilman E.R."/>
            <person name="Heiman D."/>
            <person name="Howarth C."/>
            <person name="Larson L."/>
            <person name="Lui A."/>
            <person name="MacDonald P.J."/>
            <person name="Mehta T."/>
            <person name="Montmayeur A."/>
            <person name="Murphy C."/>
            <person name="Neiman D."/>
            <person name="Pearson M."/>
            <person name="Priest M."/>
            <person name="Roberts A."/>
            <person name="Saif S."/>
            <person name="Shea T."/>
            <person name="Shenoy N."/>
            <person name="Sisk P."/>
            <person name="Stolte C."/>
            <person name="Sykes S."/>
            <person name="White J."/>
            <person name="Yandava C."/>
            <person name="Wortman J."/>
            <person name="Nusbaum C."/>
            <person name="Birren B."/>
        </authorList>
    </citation>
    <scope>NUCLEOTIDE SEQUENCE [LARGE SCALE GENOMIC DNA]</scope>
    <source>
        <strain evidence="5 6">WAL-19142</strain>
    </source>
</reference>
<dbReference type="PRINTS" id="PR00035">
    <property type="entry name" value="HTHGNTR"/>
</dbReference>
<organism evidence="5 6">
    <name type="scientific">[Clostridium] citroniae WAL-19142</name>
    <dbReference type="NCBI Taxonomy" id="742734"/>
    <lineage>
        <taxon>Bacteria</taxon>
        <taxon>Bacillati</taxon>
        <taxon>Bacillota</taxon>
        <taxon>Clostridia</taxon>
        <taxon>Lachnospirales</taxon>
        <taxon>Lachnospiraceae</taxon>
        <taxon>Enterocloster</taxon>
    </lineage>
</organism>
<name>A0A0J9BVB5_9FIRM</name>
<dbReference type="InterPro" id="IPR011663">
    <property type="entry name" value="UTRA"/>
</dbReference>
<dbReference type="CDD" id="cd07377">
    <property type="entry name" value="WHTH_GntR"/>
    <property type="match status" value="1"/>
</dbReference>
<evidence type="ECO:0000256" key="2">
    <source>
        <dbReference type="ARBA" id="ARBA00023125"/>
    </source>
</evidence>
<dbReference type="GO" id="GO:0003677">
    <property type="term" value="F:DNA binding"/>
    <property type="evidence" value="ECO:0007669"/>
    <property type="project" value="UniProtKB-KW"/>
</dbReference>